<keyword evidence="3" id="KW-1185">Reference proteome</keyword>
<evidence type="ECO:0000313" key="2">
    <source>
        <dbReference type="EMBL" id="OEE62123.1"/>
    </source>
</evidence>
<comment type="caution">
    <text evidence="2">The sequence shown here is derived from an EMBL/GenBank/DDBJ whole genome shotgun (WGS) entry which is preliminary data.</text>
</comment>
<dbReference type="AlphaFoldDB" id="A0A1E5C9C4"/>
<gene>
    <name evidence="2" type="ORF">A1OK_01050</name>
</gene>
<organism evidence="2 3">
    <name type="scientific">Enterovibrio norvegicus FF-454</name>
    <dbReference type="NCBI Taxonomy" id="1185651"/>
    <lineage>
        <taxon>Bacteria</taxon>
        <taxon>Pseudomonadati</taxon>
        <taxon>Pseudomonadota</taxon>
        <taxon>Gammaproteobacteria</taxon>
        <taxon>Vibrionales</taxon>
        <taxon>Vibrionaceae</taxon>
        <taxon>Enterovibrio</taxon>
    </lineage>
</organism>
<sequence length="144" mass="16381">MPSTSTSPLFLSLLFPFFAFADSQTAETELYSHSLHYSQLIAETCSTQVTQQDREQNAFRKMSSALANAQVMDRQYTVTPSLLEQMHKLLPRYIDCASPAQTQLEPIVDSFISFLAVNRKLPSDERRAYIKYAMKLSEIDSQSK</sequence>
<proteinExistence type="predicted"/>
<reference evidence="2 3" key="1">
    <citation type="journal article" date="2012" name="Science">
        <title>Ecological populations of bacteria act as socially cohesive units of antibiotic production and resistance.</title>
        <authorList>
            <person name="Cordero O.X."/>
            <person name="Wildschutte H."/>
            <person name="Kirkup B."/>
            <person name="Proehl S."/>
            <person name="Ngo L."/>
            <person name="Hussain F."/>
            <person name="Le Roux F."/>
            <person name="Mincer T."/>
            <person name="Polz M.F."/>
        </authorList>
    </citation>
    <scope>NUCLEOTIDE SEQUENCE [LARGE SCALE GENOMIC DNA]</scope>
    <source>
        <strain evidence="2 3">FF-454</strain>
    </source>
</reference>
<feature type="chain" id="PRO_5009172551" evidence="1">
    <location>
        <begin position="22"/>
        <end position="144"/>
    </location>
</feature>
<dbReference type="EMBL" id="AJWN02000040">
    <property type="protein sequence ID" value="OEE62123.1"/>
    <property type="molecule type" value="Genomic_DNA"/>
</dbReference>
<accession>A0A1E5C9C4</accession>
<protein>
    <submittedName>
        <fullName evidence="2">Uncharacterized protein</fullName>
    </submittedName>
</protein>
<dbReference type="RefSeq" id="WP_016962075.1">
    <property type="nucleotide sequence ID" value="NZ_AJWN02000040.1"/>
</dbReference>
<name>A0A1E5C9C4_9GAMM</name>
<keyword evidence="1" id="KW-0732">Signal</keyword>
<dbReference type="Proteomes" id="UP000095039">
    <property type="component" value="Unassembled WGS sequence"/>
</dbReference>
<feature type="signal peptide" evidence="1">
    <location>
        <begin position="1"/>
        <end position="21"/>
    </location>
</feature>
<evidence type="ECO:0000256" key="1">
    <source>
        <dbReference type="SAM" id="SignalP"/>
    </source>
</evidence>
<evidence type="ECO:0000313" key="3">
    <source>
        <dbReference type="Proteomes" id="UP000095039"/>
    </source>
</evidence>